<feature type="transmembrane region" description="Helical" evidence="10">
    <location>
        <begin position="238"/>
        <end position="260"/>
    </location>
</feature>
<feature type="compositionally biased region" description="Basic and acidic residues" evidence="9">
    <location>
        <begin position="664"/>
        <end position="681"/>
    </location>
</feature>
<evidence type="ECO:0000259" key="11">
    <source>
        <dbReference type="PROSITE" id="PS50048"/>
    </source>
</evidence>
<dbReference type="GO" id="GO:0015174">
    <property type="term" value="F:basic amino acid transmembrane transporter activity"/>
    <property type="evidence" value="ECO:0007669"/>
    <property type="project" value="TreeGrafter"/>
</dbReference>
<evidence type="ECO:0000256" key="9">
    <source>
        <dbReference type="SAM" id="MobiDB-lite"/>
    </source>
</evidence>
<evidence type="ECO:0000313" key="13">
    <source>
        <dbReference type="EMBL" id="OAL64654.1"/>
    </source>
</evidence>
<feature type="transmembrane region" description="Helical" evidence="10">
    <location>
        <begin position="492"/>
        <end position="511"/>
    </location>
</feature>
<dbReference type="Gene3D" id="4.10.240.10">
    <property type="entry name" value="Zn(2)-C6 fungal-type DNA-binding domain"/>
    <property type="match status" value="1"/>
</dbReference>
<gene>
    <name evidence="13" type="ORF">A7C99_4088</name>
</gene>
<proteinExistence type="predicted"/>
<dbReference type="VEuPathDB" id="FungiDB:TERG_05055"/>
<dbReference type="InterPro" id="IPR021858">
    <property type="entry name" value="Fun_TF"/>
</dbReference>
<feature type="transmembrane region" description="Helical" evidence="10">
    <location>
        <begin position="389"/>
        <end position="412"/>
    </location>
</feature>
<dbReference type="SMART" id="SM00066">
    <property type="entry name" value="GAL4"/>
    <property type="match status" value="1"/>
</dbReference>
<dbReference type="PANTHER" id="PTHR23501:SF67">
    <property type="entry name" value="MFS MULTIDRUG EFFLUX TRANSPORTER (EUROFUNG)"/>
    <property type="match status" value="1"/>
</dbReference>
<feature type="transmembrane region" description="Helical" evidence="10">
    <location>
        <begin position="177"/>
        <end position="201"/>
    </location>
</feature>
<keyword evidence="6 10" id="KW-0472">Membrane</keyword>
<dbReference type="GO" id="GO:0000329">
    <property type="term" value="C:fungal-type vacuole membrane"/>
    <property type="evidence" value="ECO:0007669"/>
    <property type="project" value="TreeGrafter"/>
</dbReference>
<feature type="transmembrane region" description="Helical" evidence="10">
    <location>
        <begin position="213"/>
        <end position="232"/>
    </location>
</feature>
<keyword evidence="2 10" id="KW-0812">Transmembrane</keyword>
<evidence type="ECO:0000259" key="12">
    <source>
        <dbReference type="PROSITE" id="PS50850"/>
    </source>
</evidence>
<accession>A0A178EXA8</accession>
<dbReference type="PANTHER" id="PTHR23501">
    <property type="entry name" value="MAJOR FACILITATOR SUPERFAMILY"/>
    <property type="match status" value="1"/>
</dbReference>
<sequence>MAPATAQSVDEETPLLRSDGGDGFPGYDIARAQSVISTDGIDPTIQAVMTPEDNRSSCTNHGAAADNQEKEAHPHFINVTQKEFWAVFSGILFAWLIAMFDSTLMASIHPAITSHFNAANSAAWLSTVFLLTSTAFQPVFGRISDVFGRRPVYLFAVAVFFITTAWCATAQSITSFIAARAFCGLGAGGVVSAGMIISSDLIRIEYRGMYQSYINLCNGIGSSLGVACGGYIADTLGWRAAFGIQLPFIFVYLIISYFVVPTSLGPELARNEGWTLVQAVKTLDIKGSFLLITGVTSLLLTLNLGGSVLPWSHPVIIVSLLVFCVCLIPFLKIEARAKRPVMPLPLLSTFPQANLILSNFFGTMVINTILFNMPLFFQAVKLESLTSSGLRILASSLAIMASSVFTGFFITWSGRLKPMLIIGFVFFIIGCAVTSSMNRDTPGWLAILFLLPSGFGQGFAMPATLVSTLAVSPQAEQAVTTTTLSLFRNLGSVFGVSVSSWTLQNALIYYLTQSVTGNDRQDVIKRVRQSITEIRLLDPIHQSEVIQGYEQALHLTFIVGVAWATMSLLLIGRYEARAARVISQRPTKQPSNPKASCNIRQATVFLTSRWAQRNAVGQQLMQENEFDTSLALSSANPVPSLSESSEIRGSYQLLPTAQGPGQAAERRKSVGKKDAGERDETSAPVAIQPTAGTASSPGAAKGAATSKPKRVRTGCLTCRERHLKCDEAVPRCLNCQKSDRQCKRGIRLNFIDTQVAAPPYAAPSPQTWQINFRDESREIASEYLGGSERYRPIKDEEFTKPIGFGFANMMGFAISSHHTLASAPALLTFPEAPSAEGYESMFQTTQQPPSSNHVVQDQPIPQPSVLTLAPPRGPRPCLNTPEEVLLMQVFVEEVGLWMDSMDAMKHFTRIIPFYALGEPMLLNALLACGARHLHLVNATYKEEKALFYYNSATQDLLRYLQNPNRDSALSATTAVVLNVYEVMSTNATQRMNHIAGARALIKECHWDGRSTGVGGACFWLNVGMELLSCLHYNWKLAWDPDTWGVDMNMVPAESSIIGNEELWTHRIVYICAKVANYRTTAHQPLVHERQSHETDVSRESDEWNKMKAWCDEWERCIPRSMRPLGYLQPWQSKTKSSFPEVWLIKRSSVVARLFYHTTCVLLAKTHPTESRFSENMLAIQQSHANDICGIVAHVKDRGVASVSIRCLIIAAECLVNRVSQEQVLDIMDKILKETGWKIGPLQQELVQKWGWNVKTDSQPIPQDQHQHQHQHSHQQHQQPAMTSIPTTSTAAGPMNLNPSLLPPEVGLAPPRPAIPQGIVNPMMAAADFNAANHPYQNHYVAPQNTPQGSYQYGHY</sequence>
<dbReference type="Gene3D" id="1.20.1720.10">
    <property type="entry name" value="Multidrug resistance protein D"/>
    <property type="match status" value="1"/>
</dbReference>
<keyword evidence="3 10" id="KW-1133">Transmembrane helix</keyword>
<dbReference type="Pfam" id="PF07690">
    <property type="entry name" value="MFS_1"/>
    <property type="match status" value="1"/>
</dbReference>
<evidence type="ECO:0000256" key="7">
    <source>
        <dbReference type="ARBA" id="ARBA00023163"/>
    </source>
</evidence>
<evidence type="ECO:0000256" key="2">
    <source>
        <dbReference type="ARBA" id="ARBA00022692"/>
    </source>
</evidence>
<evidence type="ECO:0000256" key="6">
    <source>
        <dbReference type="ARBA" id="ARBA00023136"/>
    </source>
</evidence>
<evidence type="ECO:0000256" key="1">
    <source>
        <dbReference type="ARBA" id="ARBA00004141"/>
    </source>
</evidence>
<feature type="transmembrane region" description="Helical" evidence="10">
    <location>
        <begin position="354"/>
        <end position="377"/>
    </location>
</feature>
<evidence type="ECO:0000256" key="8">
    <source>
        <dbReference type="ARBA" id="ARBA00023242"/>
    </source>
</evidence>
<feature type="transmembrane region" description="Helical" evidence="10">
    <location>
        <begin position="121"/>
        <end position="140"/>
    </location>
</feature>
<evidence type="ECO:0000256" key="10">
    <source>
        <dbReference type="SAM" id="Phobius"/>
    </source>
</evidence>
<organism evidence="13 14">
    <name type="scientific">Trichophyton rubrum</name>
    <name type="common">Athlete's foot fungus</name>
    <name type="synonym">Epidermophyton rubrum</name>
    <dbReference type="NCBI Taxonomy" id="5551"/>
    <lineage>
        <taxon>Eukaryota</taxon>
        <taxon>Fungi</taxon>
        <taxon>Dikarya</taxon>
        <taxon>Ascomycota</taxon>
        <taxon>Pezizomycotina</taxon>
        <taxon>Eurotiomycetes</taxon>
        <taxon>Eurotiomycetidae</taxon>
        <taxon>Onygenales</taxon>
        <taxon>Arthrodermataceae</taxon>
        <taxon>Trichophyton</taxon>
    </lineage>
</organism>
<comment type="subcellular location">
    <subcellularLocation>
        <location evidence="1">Membrane</location>
        <topology evidence="1">Multi-pass membrane protein</topology>
    </subcellularLocation>
</comment>
<keyword evidence="5" id="KW-0238">DNA-binding</keyword>
<dbReference type="SUPFAM" id="SSF103473">
    <property type="entry name" value="MFS general substrate transporter"/>
    <property type="match status" value="1"/>
</dbReference>
<feature type="domain" description="Major facilitator superfamily (MFS) profile" evidence="12">
    <location>
        <begin position="87"/>
        <end position="579"/>
    </location>
</feature>
<dbReference type="Gene3D" id="1.20.1250.20">
    <property type="entry name" value="MFS general substrate transporter like domains"/>
    <property type="match status" value="1"/>
</dbReference>
<feature type="domain" description="Zn(2)-C6 fungal-type" evidence="11">
    <location>
        <begin position="714"/>
        <end position="744"/>
    </location>
</feature>
<keyword evidence="7" id="KW-0804">Transcription</keyword>
<dbReference type="Proteomes" id="UP000243015">
    <property type="component" value="Unassembled WGS sequence"/>
</dbReference>
<evidence type="ECO:0000256" key="4">
    <source>
        <dbReference type="ARBA" id="ARBA00023015"/>
    </source>
</evidence>
<comment type="caution">
    <text evidence="13">The sequence shown here is derived from an EMBL/GenBank/DDBJ whole genome shotgun (WGS) entry which is preliminary data.</text>
</comment>
<dbReference type="SUPFAM" id="SSF57701">
    <property type="entry name" value="Zn2/Cys6 DNA-binding domain"/>
    <property type="match status" value="1"/>
</dbReference>
<dbReference type="PROSITE" id="PS00463">
    <property type="entry name" value="ZN2_CY6_FUNGAL_1"/>
    <property type="match status" value="1"/>
</dbReference>
<feature type="compositionally biased region" description="Polar residues" evidence="9">
    <location>
        <begin position="1279"/>
        <end position="1290"/>
    </location>
</feature>
<feature type="transmembrane region" description="Helical" evidence="10">
    <location>
        <begin position="289"/>
        <end position="309"/>
    </location>
</feature>
<feature type="transmembrane region" description="Helical" evidence="10">
    <location>
        <begin position="443"/>
        <end position="471"/>
    </location>
</feature>
<dbReference type="Pfam" id="PF00172">
    <property type="entry name" value="Zn_clus"/>
    <property type="match status" value="1"/>
</dbReference>
<feature type="transmembrane region" description="Helical" evidence="10">
    <location>
        <begin position="419"/>
        <end position="437"/>
    </location>
</feature>
<keyword evidence="4" id="KW-0805">Transcription regulation</keyword>
<dbReference type="CDD" id="cd00067">
    <property type="entry name" value="GAL4"/>
    <property type="match status" value="1"/>
</dbReference>
<dbReference type="InterPro" id="IPR001138">
    <property type="entry name" value="Zn2Cys6_DnaBD"/>
</dbReference>
<keyword evidence="8" id="KW-0539">Nucleus</keyword>
<dbReference type="PROSITE" id="PS50048">
    <property type="entry name" value="ZN2_CY6_FUNGAL_2"/>
    <property type="match status" value="1"/>
</dbReference>
<dbReference type="CDD" id="cd17502">
    <property type="entry name" value="MFS_Azr1_MDR_like"/>
    <property type="match status" value="1"/>
</dbReference>
<feature type="transmembrane region" description="Helical" evidence="10">
    <location>
        <begin position="84"/>
        <end position="109"/>
    </location>
</feature>
<evidence type="ECO:0000256" key="3">
    <source>
        <dbReference type="ARBA" id="ARBA00022989"/>
    </source>
</evidence>
<dbReference type="GO" id="GO:0003677">
    <property type="term" value="F:DNA binding"/>
    <property type="evidence" value="ECO:0007669"/>
    <property type="project" value="UniProtKB-KW"/>
</dbReference>
<name>A0A178EXA8_TRIRU</name>
<dbReference type="FunFam" id="1.20.1720.10:FF:000024">
    <property type="entry name" value="MFS multidrug transporter, putative"/>
    <property type="match status" value="1"/>
</dbReference>
<dbReference type="InterPro" id="IPR036259">
    <property type="entry name" value="MFS_trans_sf"/>
</dbReference>
<feature type="region of interest" description="Disordered" evidence="9">
    <location>
        <begin position="1255"/>
        <end position="1302"/>
    </location>
</feature>
<feature type="transmembrane region" description="Helical" evidence="10">
    <location>
        <begin position="315"/>
        <end position="333"/>
    </location>
</feature>
<dbReference type="GO" id="GO:0008270">
    <property type="term" value="F:zinc ion binding"/>
    <property type="evidence" value="ECO:0007669"/>
    <property type="project" value="InterPro"/>
</dbReference>
<dbReference type="PROSITE" id="PS50850">
    <property type="entry name" value="MFS"/>
    <property type="match status" value="1"/>
</dbReference>
<dbReference type="GO" id="GO:0000981">
    <property type="term" value="F:DNA-binding transcription factor activity, RNA polymerase II-specific"/>
    <property type="evidence" value="ECO:0007669"/>
    <property type="project" value="InterPro"/>
</dbReference>
<dbReference type="EMBL" id="LHPM01000015">
    <property type="protein sequence ID" value="OAL64654.1"/>
    <property type="molecule type" value="Genomic_DNA"/>
</dbReference>
<dbReference type="Pfam" id="PF11951">
    <property type="entry name" value="Fungal_trans_2"/>
    <property type="match status" value="1"/>
</dbReference>
<feature type="region of interest" description="Disordered" evidence="9">
    <location>
        <begin position="654"/>
        <end position="706"/>
    </location>
</feature>
<evidence type="ECO:0000256" key="5">
    <source>
        <dbReference type="ARBA" id="ARBA00023125"/>
    </source>
</evidence>
<dbReference type="InterPro" id="IPR036864">
    <property type="entry name" value="Zn2-C6_fun-type_DNA-bd_sf"/>
</dbReference>
<dbReference type="InterPro" id="IPR011701">
    <property type="entry name" value="MFS"/>
</dbReference>
<evidence type="ECO:0000313" key="14">
    <source>
        <dbReference type="Proteomes" id="UP000243015"/>
    </source>
</evidence>
<protein>
    <submittedName>
        <fullName evidence="13">C6 zinc finger domain-containing protein</fullName>
    </submittedName>
</protein>
<feature type="region of interest" description="Disordered" evidence="9">
    <location>
        <begin position="1"/>
        <end position="22"/>
    </location>
</feature>
<dbReference type="VEuPathDB" id="FungiDB:TERG_05054"/>
<dbReference type="InterPro" id="IPR020846">
    <property type="entry name" value="MFS_dom"/>
</dbReference>
<reference evidence="13 14" key="1">
    <citation type="submission" date="2016-05" db="EMBL/GenBank/DDBJ databases">
        <title>Genome sequencing of Trichophyton rubrum CMCC(F)T1i isolated from hair.</title>
        <authorList>
            <person name="Zhan P."/>
            <person name="Tao Y."/>
            <person name="Liu W."/>
        </authorList>
    </citation>
    <scope>NUCLEOTIDE SEQUENCE [LARGE SCALE GENOMIC DNA]</scope>
    <source>
        <strain evidence="14">CMCC(F)T1i</strain>
    </source>
</reference>
<feature type="transmembrane region" description="Helical" evidence="10">
    <location>
        <begin position="152"/>
        <end position="171"/>
    </location>
</feature>